<gene>
    <name evidence="2" type="ORF">MAR_000894</name>
</gene>
<accession>A0ABY7FE58</accession>
<organism evidence="2 3">
    <name type="scientific">Mya arenaria</name>
    <name type="common">Soft-shell clam</name>
    <dbReference type="NCBI Taxonomy" id="6604"/>
    <lineage>
        <taxon>Eukaryota</taxon>
        <taxon>Metazoa</taxon>
        <taxon>Spiralia</taxon>
        <taxon>Lophotrochozoa</taxon>
        <taxon>Mollusca</taxon>
        <taxon>Bivalvia</taxon>
        <taxon>Autobranchia</taxon>
        <taxon>Heteroconchia</taxon>
        <taxon>Euheterodonta</taxon>
        <taxon>Imparidentia</taxon>
        <taxon>Neoheterodontei</taxon>
        <taxon>Myida</taxon>
        <taxon>Myoidea</taxon>
        <taxon>Myidae</taxon>
        <taxon>Mya</taxon>
    </lineage>
</organism>
<evidence type="ECO:0000256" key="1">
    <source>
        <dbReference type="SAM" id="MobiDB-lite"/>
    </source>
</evidence>
<feature type="compositionally biased region" description="Basic residues" evidence="1">
    <location>
        <begin position="64"/>
        <end position="74"/>
    </location>
</feature>
<evidence type="ECO:0000313" key="2">
    <source>
        <dbReference type="EMBL" id="WAR19056.1"/>
    </source>
</evidence>
<sequence length="74" mass="8903">MVHSKDQERCEQNKECMYTECRQCKEKQLSCENADGKHRNQRIDKEKDGKKKVVNKTVKENSPRHKRNISRRTK</sequence>
<evidence type="ECO:0000313" key="3">
    <source>
        <dbReference type="Proteomes" id="UP001164746"/>
    </source>
</evidence>
<dbReference type="Proteomes" id="UP001164746">
    <property type="component" value="Chromosome 11"/>
</dbReference>
<feature type="compositionally biased region" description="Basic and acidic residues" evidence="1">
    <location>
        <begin position="33"/>
        <end position="63"/>
    </location>
</feature>
<dbReference type="EMBL" id="CP111022">
    <property type="protein sequence ID" value="WAR19056.1"/>
    <property type="molecule type" value="Genomic_DNA"/>
</dbReference>
<reference evidence="2" key="1">
    <citation type="submission" date="2022-11" db="EMBL/GenBank/DDBJ databases">
        <title>Centuries of genome instability and evolution in soft-shell clam transmissible cancer (bioRxiv).</title>
        <authorList>
            <person name="Hart S.F.M."/>
            <person name="Yonemitsu M.A."/>
            <person name="Giersch R.M."/>
            <person name="Beal B.F."/>
            <person name="Arriagada G."/>
            <person name="Davis B.W."/>
            <person name="Ostrander E.A."/>
            <person name="Goff S.P."/>
            <person name="Metzger M.J."/>
        </authorList>
    </citation>
    <scope>NUCLEOTIDE SEQUENCE</scope>
    <source>
        <strain evidence="2">MELC-2E11</strain>
        <tissue evidence="2">Siphon/mantle</tissue>
    </source>
</reference>
<name>A0ABY7FE58_MYAAR</name>
<proteinExistence type="predicted"/>
<protein>
    <submittedName>
        <fullName evidence="2">Uncharacterized protein</fullName>
    </submittedName>
</protein>
<feature type="region of interest" description="Disordered" evidence="1">
    <location>
        <begin position="33"/>
        <end position="74"/>
    </location>
</feature>
<keyword evidence="3" id="KW-1185">Reference proteome</keyword>